<keyword evidence="1" id="KW-0269">Exonuclease</keyword>
<dbReference type="EMBL" id="CP006841">
    <property type="protein sequence ID" value="ALA67666.1"/>
    <property type="molecule type" value="Genomic_DNA"/>
</dbReference>
<evidence type="ECO:0000313" key="5">
    <source>
        <dbReference type="Proteomes" id="UP000058446"/>
    </source>
</evidence>
<dbReference type="Gene3D" id="3.30.420.10">
    <property type="entry name" value="Ribonuclease H-like superfamily/Ribonuclease H"/>
    <property type="match status" value="1"/>
</dbReference>
<dbReference type="PROSITE" id="PS50164">
    <property type="entry name" value="GIY_YIG"/>
    <property type="match status" value="1"/>
</dbReference>
<dbReference type="PATRIC" id="fig|1408189.4.peg.1603"/>
<dbReference type="SUPFAM" id="SSF82771">
    <property type="entry name" value="GIY-YIG endonuclease"/>
    <property type="match status" value="1"/>
</dbReference>
<feature type="compositionally biased region" description="Basic and acidic residues" evidence="2">
    <location>
        <begin position="1"/>
        <end position="16"/>
    </location>
</feature>
<dbReference type="AlphaFoldDB" id="A0A0K2H1S5"/>
<organism evidence="4 5">
    <name type="scientific">Corynebacterium lactis RW2-5</name>
    <dbReference type="NCBI Taxonomy" id="1408189"/>
    <lineage>
        <taxon>Bacteria</taxon>
        <taxon>Bacillati</taxon>
        <taxon>Actinomycetota</taxon>
        <taxon>Actinomycetes</taxon>
        <taxon>Mycobacteriales</taxon>
        <taxon>Corynebacteriaceae</taxon>
        <taxon>Corynebacterium</taxon>
    </lineage>
</organism>
<evidence type="ECO:0000256" key="2">
    <source>
        <dbReference type="SAM" id="MobiDB-lite"/>
    </source>
</evidence>
<dbReference type="CDD" id="cd10434">
    <property type="entry name" value="GIY-YIG_UvrC_Cho"/>
    <property type="match status" value="1"/>
</dbReference>
<feature type="region of interest" description="Disordered" evidence="2">
    <location>
        <begin position="1"/>
        <end position="40"/>
    </location>
</feature>
<dbReference type="GO" id="GO:0005829">
    <property type="term" value="C:cytosol"/>
    <property type="evidence" value="ECO:0007669"/>
    <property type="project" value="TreeGrafter"/>
</dbReference>
<proteinExistence type="predicted"/>
<dbReference type="SUPFAM" id="SSF53098">
    <property type="entry name" value="Ribonuclease H-like"/>
    <property type="match status" value="1"/>
</dbReference>
<dbReference type="CDD" id="cd06127">
    <property type="entry name" value="DEDDh"/>
    <property type="match status" value="1"/>
</dbReference>
<dbReference type="InterPro" id="IPR000305">
    <property type="entry name" value="GIY-YIG_endonuc"/>
</dbReference>
<evidence type="ECO:0000256" key="1">
    <source>
        <dbReference type="ARBA" id="ARBA00022839"/>
    </source>
</evidence>
<sequence length="564" mass="61917">MDDHQGKLFFPHRADTDETSESEASIAPPDPSSEAPAEDSSLFDTTFVVVDLETTGLKAGEDQILEIGAAKVRGGTVLETFSELIDPGAPIPDYITTLTGITDADVADEPQIGTVLPRFFEFARNAIWVAHNAKFDLGFLRQASADLDIAWPSPQVVDTLELSRRLIERSKVGRYRLSNLAKFVGSPVRPSHRALDDALATADVLHYLIERLAGHHVETNDQLTQFSTKVPSEIRAKRSLAAQAPHSPGVYIFRSSNGDPLYIGTAVDLRRRLLQYFNGSDSRRKITEMLRLADSIETIECCHGLEAEVREARLISSLRPPYNRQRTEPTRGWYIVAAPISSAPAKISRTATLPTKVRGKGAAENSTTLSLGPFRTKDTATAIRDRFIDRSEDFRTTLTEILDGGKSEIEDMLEEISALADSHRFQRAAVQRDRAADFISTLDRQQRLATLAAIPSLQIAYPDGAGGWHLAEVKYGRLTAAGTAPRGSNSEYITKPLEAASSTVVPDTSIYKGASIDELAIIWKWILRPEVRLKPTGGDLSSPIDGAGKFIQWARDAADARRSK</sequence>
<dbReference type="InterPro" id="IPR047296">
    <property type="entry name" value="GIY-YIG_UvrC_Cho"/>
</dbReference>
<evidence type="ECO:0000313" key="4">
    <source>
        <dbReference type="EMBL" id="ALA67666.1"/>
    </source>
</evidence>
<dbReference type="GO" id="GO:0008408">
    <property type="term" value="F:3'-5' exonuclease activity"/>
    <property type="evidence" value="ECO:0007669"/>
    <property type="project" value="TreeGrafter"/>
</dbReference>
<dbReference type="Pfam" id="PF01541">
    <property type="entry name" value="GIY-YIG"/>
    <property type="match status" value="1"/>
</dbReference>
<dbReference type="SMART" id="SM00465">
    <property type="entry name" value="GIYc"/>
    <property type="match status" value="1"/>
</dbReference>
<dbReference type="FunFam" id="3.30.420.10:FF:000045">
    <property type="entry name" value="3'-5' exonuclease DinG"/>
    <property type="match status" value="1"/>
</dbReference>
<dbReference type="SMART" id="SM00479">
    <property type="entry name" value="EXOIII"/>
    <property type="match status" value="1"/>
</dbReference>
<keyword evidence="5" id="KW-1185">Reference proteome</keyword>
<dbReference type="InterPro" id="IPR035901">
    <property type="entry name" value="GIY-YIG_endonuc_sf"/>
</dbReference>
<dbReference type="GO" id="GO:0003677">
    <property type="term" value="F:DNA binding"/>
    <property type="evidence" value="ECO:0007669"/>
    <property type="project" value="InterPro"/>
</dbReference>
<evidence type="ECO:0000259" key="3">
    <source>
        <dbReference type="PROSITE" id="PS50164"/>
    </source>
</evidence>
<dbReference type="Gene3D" id="3.40.1440.10">
    <property type="entry name" value="GIY-YIG endonuclease"/>
    <property type="match status" value="1"/>
</dbReference>
<dbReference type="Proteomes" id="UP000058446">
    <property type="component" value="Chromosome"/>
</dbReference>
<dbReference type="RefSeq" id="WP_245621840.1">
    <property type="nucleotide sequence ID" value="NZ_CP006841.1"/>
</dbReference>
<feature type="compositionally biased region" description="Low complexity" evidence="2">
    <location>
        <begin position="22"/>
        <end position="40"/>
    </location>
</feature>
<gene>
    <name evidence="4" type="ORF">CLAC_08000</name>
</gene>
<dbReference type="GO" id="GO:0006289">
    <property type="term" value="P:nucleotide-excision repair"/>
    <property type="evidence" value="ECO:0007669"/>
    <property type="project" value="InterPro"/>
</dbReference>
<dbReference type="InterPro" id="IPR006054">
    <property type="entry name" value="DnaQ"/>
</dbReference>
<dbReference type="NCBIfam" id="TIGR00573">
    <property type="entry name" value="dnaq"/>
    <property type="match status" value="1"/>
</dbReference>
<dbReference type="STRING" id="1408189.CLAC_08000"/>
<dbReference type="PANTHER" id="PTHR30231">
    <property type="entry name" value="DNA POLYMERASE III SUBUNIT EPSILON"/>
    <property type="match status" value="1"/>
</dbReference>
<feature type="domain" description="GIY-YIG" evidence="3">
    <location>
        <begin position="246"/>
        <end position="324"/>
    </location>
</feature>
<dbReference type="PANTHER" id="PTHR30231:SF41">
    <property type="entry name" value="DNA POLYMERASE III SUBUNIT EPSILON"/>
    <property type="match status" value="1"/>
</dbReference>
<protein>
    <recommendedName>
        <fullName evidence="3">GIY-YIG domain-containing protein</fullName>
    </recommendedName>
</protein>
<dbReference type="InterPro" id="IPR012337">
    <property type="entry name" value="RNaseH-like_sf"/>
</dbReference>
<keyword evidence="1" id="KW-0540">Nuclease</keyword>
<dbReference type="GO" id="GO:0003887">
    <property type="term" value="F:DNA-directed DNA polymerase activity"/>
    <property type="evidence" value="ECO:0007669"/>
    <property type="project" value="InterPro"/>
</dbReference>
<keyword evidence="1" id="KW-0378">Hydrolase</keyword>
<dbReference type="InterPro" id="IPR036397">
    <property type="entry name" value="RNaseH_sf"/>
</dbReference>
<reference evidence="4 5" key="1">
    <citation type="submission" date="2013-10" db="EMBL/GenBank/DDBJ databases">
        <title>Complete genome sequence of Corynebacterium lactis DSM 45799(T), isolated from raw cow milk.</title>
        <authorList>
            <person name="Ruckert C."/>
            <person name="Albersmeier A."/>
            <person name="Lipski A."/>
            <person name="Kalinowski J."/>
        </authorList>
    </citation>
    <scope>NUCLEOTIDE SEQUENCE [LARGE SCALE GENOMIC DNA]</scope>
    <source>
        <strain evidence="4 5">RW2-5</strain>
    </source>
</reference>
<accession>A0A0K2H1S5</accession>
<dbReference type="InterPro" id="IPR013520">
    <property type="entry name" value="Ribonucl_H"/>
</dbReference>
<dbReference type="KEGG" id="clw:CLAC_08000"/>
<dbReference type="GO" id="GO:0045004">
    <property type="term" value="P:DNA replication proofreading"/>
    <property type="evidence" value="ECO:0007669"/>
    <property type="project" value="TreeGrafter"/>
</dbReference>
<dbReference type="Pfam" id="PF00929">
    <property type="entry name" value="RNase_T"/>
    <property type="match status" value="1"/>
</dbReference>
<name>A0A0K2H1S5_9CORY</name>